<sequence length="270" mass="30300">MDDDSSISIDYAEVELVKLMSKIAKLQREIRAIKGDGEVDSGRDNNNGTRATTIKPASSFRKATGSDRYASTKEPTAAGSSSSSQLDSHSHPQLFNESKNKSTSKLENSEQKNGNSESINVLNKITPISDESHNQPSKNKKNVIFKFIQKKMVPKENKEKVDAKHENFEVTEKPVESSTNLMKPVETSKSPKKDRLSEKFRILTRPKKSVNINEEKNIRYEASKVEESTPPQKSKSQTPFNFRVSKKAILKAPYRAIRKVPSLFGKGKEK</sequence>
<gene>
    <name evidence="2" type="ORF">TKK_016094</name>
</gene>
<feature type="compositionally biased region" description="Basic and acidic residues" evidence="1">
    <location>
        <begin position="189"/>
        <end position="198"/>
    </location>
</feature>
<evidence type="ECO:0000256" key="1">
    <source>
        <dbReference type="SAM" id="MobiDB-lite"/>
    </source>
</evidence>
<dbReference type="Proteomes" id="UP001627154">
    <property type="component" value="Unassembled WGS sequence"/>
</dbReference>
<feature type="compositionally biased region" description="Basic and acidic residues" evidence="1">
    <location>
        <begin position="156"/>
        <end position="175"/>
    </location>
</feature>
<proteinExistence type="predicted"/>
<feature type="region of interest" description="Disordered" evidence="1">
    <location>
        <begin position="156"/>
        <end position="198"/>
    </location>
</feature>
<protein>
    <submittedName>
        <fullName evidence="2">Uncharacterized protein</fullName>
    </submittedName>
</protein>
<reference evidence="2 3" key="1">
    <citation type="journal article" date="2024" name="bioRxiv">
        <title>A reference genome for Trichogramma kaykai: A tiny desert-dwelling parasitoid wasp with competing sex-ratio distorters.</title>
        <authorList>
            <person name="Culotta J."/>
            <person name="Lindsey A.R."/>
        </authorList>
    </citation>
    <scope>NUCLEOTIDE SEQUENCE [LARGE SCALE GENOMIC DNA]</scope>
    <source>
        <strain evidence="2 3">KSX58</strain>
    </source>
</reference>
<feature type="compositionally biased region" description="Low complexity" evidence="1">
    <location>
        <begin position="80"/>
        <end position="94"/>
    </location>
</feature>
<feature type="compositionally biased region" description="Polar residues" evidence="1">
    <location>
        <begin position="95"/>
        <end position="123"/>
    </location>
</feature>
<dbReference type="EMBL" id="JBJJXI010000128">
    <property type="protein sequence ID" value="KAL3388658.1"/>
    <property type="molecule type" value="Genomic_DNA"/>
</dbReference>
<organism evidence="2 3">
    <name type="scientific">Trichogramma kaykai</name>
    <dbReference type="NCBI Taxonomy" id="54128"/>
    <lineage>
        <taxon>Eukaryota</taxon>
        <taxon>Metazoa</taxon>
        <taxon>Ecdysozoa</taxon>
        <taxon>Arthropoda</taxon>
        <taxon>Hexapoda</taxon>
        <taxon>Insecta</taxon>
        <taxon>Pterygota</taxon>
        <taxon>Neoptera</taxon>
        <taxon>Endopterygota</taxon>
        <taxon>Hymenoptera</taxon>
        <taxon>Apocrita</taxon>
        <taxon>Proctotrupomorpha</taxon>
        <taxon>Chalcidoidea</taxon>
        <taxon>Trichogrammatidae</taxon>
        <taxon>Trichogramma</taxon>
    </lineage>
</organism>
<feature type="region of interest" description="Disordered" evidence="1">
    <location>
        <begin position="32"/>
        <end position="142"/>
    </location>
</feature>
<keyword evidence="3" id="KW-1185">Reference proteome</keyword>
<evidence type="ECO:0000313" key="2">
    <source>
        <dbReference type="EMBL" id="KAL3388658.1"/>
    </source>
</evidence>
<feature type="region of interest" description="Disordered" evidence="1">
    <location>
        <begin position="221"/>
        <end position="240"/>
    </location>
</feature>
<comment type="caution">
    <text evidence="2">The sequence shown here is derived from an EMBL/GenBank/DDBJ whole genome shotgun (WGS) entry which is preliminary data.</text>
</comment>
<name>A0ABD2W6Y6_9HYME</name>
<feature type="compositionally biased region" description="Polar residues" evidence="1">
    <location>
        <begin position="229"/>
        <end position="240"/>
    </location>
</feature>
<accession>A0ABD2W6Y6</accession>
<dbReference type="AlphaFoldDB" id="A0ABD2W6Y6"/>
<feature type="compositionally biased region" description="Basic and acidic residues" evidence="1">
    <location>
        <begin position="32"/>
        <end position="43"/>
    </location>
</feature>
<evidence type="ECO:0000313" key="3">
    <source>
        <dbReference type="Proteomes" id="UP001627154"/>
    </source>
</evidence>
<feature type="compositionally biased region" description="Polar residues" evidence="1">
    <location>
        <begin position="44"/>
        <end position="56"/>
    </location>
</feature>